<evidence type="ECO:0000313" key="2">
    <source>
        <dbReference type="EMBL" id="UQX11397.1"/>
    </source>
</evidence>
<evidence type="ECO:0000313" key="3">
    <source>
        <dbReference type="Proteomes" id="UP001056610"/>
    </source>
</evidence>
<organism evidence="2 3">
    <name type="scientific">Candidatus Mycobacterium methanotrophicum</name>
    <dbReference type="NCBI Taxonomy" id="2943498"/>
    <lineage>
        <taxon>Bacteria</taxon>
        <taxon>Bacillati</taxon>
        <taxon>Actinomycetota</taxon>
        <taxon>Actinomycetes</taxon>
        <taxon>Mycobacteriales</taxon>
        <taxon>Mycobacteriaceae</taxon>
        <taxon>Mycobacterium</taxon>
    </lineage>
</organism>
<evidence type="ECO:0008006" key="4">
    <source>
        <dbReference type="Google" id="ProtNLM"/>
    </source>
</evidence>
<name>A0ABY4QK50_9MYCO</name>
<reference evidence="2" key="1">
    <citation type="submission" date="2022-05" db="EMBL/GenBank/DDBJ databases">
        <title>A methanotrophic Mycobacterium dominates a cave microbial ecosystem.</title>
        <authorList>
            <person name="Van Spanning R.J.M."/>
            <person name="Guan Q."/>
            <person name="Melkonian C."/>
            <person name="Gallant J."/>
            <person name="Polerecky L."/>
            <person name="Flot J.-F."/>
            <person name="Brandt B.W."/>
            <person name="Braster M."/>
            <person name="Iturbe Espinoza P."/>
            <person name="Aerts J."/>
            <person name="Meima-Franke M."/>
            <person name="Piersma S.R."/>
            <person name="Bunduc C."/>
            <person name="Ummels R."/>
            <person name="Pain A."/>
            <person name="Fleming E.J."/>
            <person name="van der Wel N."/>
            <person name="Gherman V.D."/>
            <person name="Sarbu S.M."/>
            <person name="Bodelier P.L.E."/>
            <person name="Bitter W."/>
        </authorList>
    </citation>
    <scope>NUCLEOTIDE SEQUENCE</scope>
    <source>
        <strain evidence="2">Sulfur Cave</strain>
    </source>
</reference>
<proteinExistence type="predicted"/>
<dbReference type="RefSeq" id="WP_249763061.1">
    <property type="nucleotide sequence ID" value="NZ_CAJUXY010000037.1"/>
</dbReference>
<sequence>MWLPLATARADTPPDPHIPDPATGYCPGGGMGNMFEGYCDGAHYPDGTYWHRLLYGGWTFPWFSQDGGAPTQLGLSCVIDPDGGPIPHNLRRPADAATQSNKPDEDTNRS</sequence>
<dbReference type="Proteomes" id="UP001056610">
    <property type="component" value="Chromosome"/>
</dbReference>
<feature type="region of interest" description="Disordered" evidence="1">
    <location>
        <begin position="1"/>
        <end position="21"/>
    </location>
</feature>
<gene>
    <name evidence="2" type="ORF">M5I08_02420</name>
</gene>
<dbReference type="EMBL" id="CP097320">
    <property type="protein sequence ID" value="UQX11397.1"/>
    <property type="molecule type" value="Genomic_DNA"/>
</dbReference>
<feature type="region of interest" description="Disordered" evidence="1">
    <location>
        <begin position="80"/>
        <end position="110"/>
    </location>
</feature>
<accession>A0ABY4QK50</accession>
<protein>
    <recommendedName>
        <fullName evidence="4">Secreted protein</fullName>
    </recommendedName>
</protein>
<evidence type="ECO:0000256" key="1">
    <source>
        <dbReference type="SAM" id="MobiDB-lite"/>
    </source>
</evidence>
<keyword evidence="3" id="KW-1185">Reference proteome</keyword>